<name>A0A9N9I122_9GLOM</name>
<dbReference type="Proteomes" id="UP000789342">
    <property type="component" value="Unassembled WGS sequence"/>
</dbReference>
<accession>A0A9N9I122</accession>
<proteinExistence type="predicted"/>
<dbReference type="OrthoDB" id="2447331at2759"/>
<comment type="caution">
    <text evidence="1">The sequence shown here is derived from an EMBL/GenBank/DDBJ whole genome shotgun (WGS) entry which is preliminary data.</text>
</comment>
<sequence>MPSVVDSLELYDIPDDILSLTSIATLGQLLKYPDQRRNLSRILKRPLPPTEANYASSAGVPKTTAVKCYVQIANKIVVTVLDTGAA</sequence>
<keyword evidence="2" id="KW-1185">Reference proteome</keyword>
<dbReference type="EMBL" id="CAJVPV010020642">
    <property type="protein sequence ID" value="CAG8715333.1"/>
    <property type="molecule type" value="Genomic_DNA"/>
</dbReference>
<evidence type="ECO:0000313" key="1">
    <source>
        <dbReference type="EMBL" id="CAG8715333.1"/>
    </source>
</evidence>
<dbReference type="AlphaFoldDB" id="A0A9N9I122"/>
<gene>
    <name evidence="1" type="ORF">AMORRO_LOCUS12964</name>
</gene>
<feature type="non-terminal residue" evidence="1">
    <location>
        <position position="86"/>
    </location>
</feature>
<reference evidence="1" key="1">
    <citation type="submission" date="2021-06" db="EMBL/GenBank/DDBJ databases">
        <authorList>
            <person name="Kallberg Y."/>
            <person name="Tangrot J."/>
            <person name="Rosling A."/>
        </authorList>
    </citation>
    <scope>NUCLEOTIDE SEQUENCE</scope>
    <source>
        <strain evidence="1">CL551</strain>
    </source>
</reference>
<protein>
    <submittedName>
        <fullName evidence="1">16228_t:CDS:1</fullName>
    </submittedName>
</protein>
<evidence type="ECO:0000313" key="2">
    <source>
        <dbReference type="Proteomes" id="UP000789342"/>
    </source>
</evidence>
<organism evidence="1 2">
    <name type="scientific">Acaulospora morrowiae</name>
    <dbReference type="NCBI Taxonomy" id="94023"/>
    <lineage>
        <taxon>Eukaryota</taxon>
        <taxon>Fungi</taxon>
        <taxon>Fungi incertae sedis</taxon>
        <taxon>Mucoromycota</taxon>
        <taxon>Glomeromycotina</taxon>
        <taxon>Glomeromycetes</taxon>
        <taxon>Diversisporales</taxon>
        <taxon>Acaulosporaceae</taxon>
        <taxon>Acaulospora</taxon>
    </lineage>
</organism>